<dbReference type="AlphaFoldDB" id="A0AB37URQ9"/>
<evidence type="ECO:0000313" key="1">
    <source>
        <dbReference type="EMBL" id="RUT14140.1"/>
    </source>
</evidence>
<organism evidence="1 2">
    <name type="scientific">Chroococcidiopsis cubana SAG 39.79</name>
    <dbReference type="NCBI Taxonomy" id="388085"/>
    <lineage>
        <taxon>Bacteria</taxon>
        <taxon>Bacillati</taxon>
        <taxon>Cyanobacteriota</taxon>
        <taxon>Cyanophyceae</taxon>
        <taxon>Chroococcidiopsidales</taxon>
        <taxon>Chroococcidiopsidaceae</taxon>
        <taxon>Chroococcidiopsis</taxon>
    </lineage>
</organism>
<comment type="caution">
    <text evidence="1">The sequence shown here is derived from an EMBL/GenBank/DDBJ whole genome shotgun (WGS) entry which is preliminary data.</text>
</comment>
<gene>
    <name evidence="1" type="ORF">DSM107010_06230</name>
</gene>
<name>A0AB37URQ9_9CYAN</name>
<protein>
    <submittedName>
        <fullName evidence="1">Uncharacterized protein</fullName>
    </submittedName>
</protein>
<proteinExistence type="predicted"/>
<evidence type="ECO:0000313" key="2">
    <source>
        <dbReference type="Proteomes" id="UP000282574"/>
    </source>
</evidence>
<keyword evidence="2" id="KW-1185">Reference proteome</keyword>
<reference evidence="1 2" key="1">
    <citation type="journal article" date="2019" name="Genome Biol. Evol.">
        <title>Day and night: Metabolic profiles and evolutionary relationships of six axenic non-marine cyanobacteria.</title>
        <authorList>
            <person name="Will S.E."/>
            <person name="Henke P."/>
            <person name="Boedeker C."/>
            <person name="Huang S."/>
            <person name="Brinkmann H."/>
            <person name="Rohde M."/>
            <person name="Jarek M."/>
            <person name="Friedl T."/>
            <person name="Seufert S."/>
            <person name="Schumacher M."/>
            <person name="Overmann J."/>
            <person name="Neumann-Schaal M."/>
            <person name="Petersen J."/>
        </authorList>
    </citation>
    <scope>NUCLEOTIDE SEQUENCE [LARGE SCALE GENOMIC DNA]</scope>
    <source>
        <strain evidence="1 2">SAG 39.79</strain>
    </source>
</reference>
<dbReference type="Proteomes" id="UP000282574">
    <property type="component" value="Unassembled WGS sequence"/>
</dbReference>
<accession>A0AB37URQ9</accession>
<sequence length="70" mass="8150">MKRFILSKLNKYLRAISRRERNKETAIDIGQQRATVIKAGNRANSEIEKKVYCLYFLNSQANPTCSQPKF</sequence>
<dbReference type="EMBL" id="RSCK01000003">
    <property type="protein sequence ID" value="RUT14140.1"/>
    <property type="molecule type" value="Genomic_DNA"/>
</dbReference>